<accession>A0A2B4RUC8</accession>
<keyword evidence="2" id="KW-1185">Reference proteome</keyword>
<dbReference type="Proteomes" id="UP000225706">
    <property type="component" value="Unassembled WGS sequence"/>
</dbReference>
<organism evidence="1 2">
    <name type="scientific">Stylophora pistillata</name>
    <name type="common">Smooth cauliflower coral</name>
    <dbReference type="NCBI Taxonomy" id="50429"/>
    <lineage>
        <taxon>Eukaryota</taxon>
        <taxon>Metazoa</taxon>
        <taxon>Cnidaria</taxon>
        <taxon>Anthozoa</taxon>
        <taxon>Hexacorallia</taxon>
        <taxon>Scleractinia</taxon>
        <taxon>Astrocoeniina</taxon>
        <taxon>Pocilloporidae</taxon>
        <taxon>Stylophora</taxon>
    </lineage>
</organism>
<proteinExistence type="predicted"/>
<comment type="caution">
    <text evidence="1">The sequence shown here is derived from an EMBL/GenBank/DDBJ whole genome shotgun (WGS) entry which is preliminary data.</text>
</comment>
<protein>
    <submittedName>
        <fullName evidence="1">Uncharacterized protein</fullName>
    </submittedName>
</protein>
<dbReference type="AlphaFoldDB" id="A0A2B4RUC8"/>
<reference evidence="2" key="1">
    <citation type="journal article" date="2017" name="bioRxiv">
        <title>Comparative analysis of the genomes of Stylophora pistillata and Acropora digitifera provides evidence for extensive differences between species of corals.</title>
        <authorList>
            <person name="Voolstra C.R."/>
            <person name="Li Y."/>
            <person name="Liew Y.J."/>
            <person name="Baumgarten S."/>
            <person name="Zoccola D."/>
            <person name="Flot J.-F."/>
            <person name="Tambutte S."/>
            <person name="Allemand D."/>
            <person name="Aranda M."/>
        </authorList>
    </citation>
    <scope>NUCLEOTIDE SEQUENCE [LARGE SCALE GENOMIC DNA]</scope>
</reference>
<evidence type="ECO:0000313" key="2">
    <source>
        <dbReference type="Proteomes" id="UP000225706"/>
    </source>
</evidence>
<name>A0A2B4RUC8_STYPI</name>
<dbReference type="EMBL" id="LSMT01000341">
    <property type="protein sequence ID" value="PFX19865.1"/>
    <property type="molecule type" value="Genomic_DNA"/>
</dbReference>
<evidence type="ECO:0000313" key="1">
    <source>
        <dbReference type="EMBL" id="PFX19865.1"/>
    </source>
</evidence>
<gene>
    <name evidence="1" type="ORF">AWC38_SpisGene15698</name>
</gene>
<sequence>MTVHCWKEDASSDTDDNLLTMSPTSIERLDRAPSSVDPFKDKLSPEDVELSDAMATSAAAISCYDDNLKVFRLSTILGLEMGASMISNLEAIKKEPWFMKPLPILINIIRGLPLVAVPAVCYSGRDEWSIEAGVFVFCVKSPDVGFHWSSG</sequence>